<organism evidence="1 2">
    <name type="scientific">Yersinia pseudotuberculosis</name>
    <dbReference type="NCBI Taxonomy" id="633"/>
    <lineage>
        <taxon>Bacteria</taxon>
        <taxon>Pseudomonadati</taxon>
        <taxon>Pseudomonadota</taxon>
        <taxon>Gammaproteobacteria</taxon>
        <taxon>Enterobacterales</taxon>
        <taxon>Yersiniaceae</taxon>
        <taxon>Yersinia</taxon>
    </lineage>
</organism>
<evidence type="ECO:0000313" key="1">
    <source>
        <dbReference type="EMBL" id="AYW93619.1"/>
    </source>
</evidence>
<protein>
    <submittedName>
        <fullName evidence="1">Uncharacterized protein</fullName>
    </submittedName>
</protein>
<evidence type="ECO:0000313" key="2">
    <source>
        <dbReference type="Proteomes" id="UP000268669"/>
    </source>
</evidence>
<keyword evidence="2" id="KW-1185">Reference proteome</keyword>
<dbReference type="Proteomes" id="UP000268669">
    <property type="component" value="Chromosome"/>
</dbReference>
<gene>
    <name evidence="1" type="ORF">EGX47_21380</name>
</gene>
<dbReference type="RefSeq" id="WP_050093620.1">
    <property type="nucleotide sequence ID" value="NZ_AP024605.1"/>
</dbReference>
<proteinExistence type="predicted"/>
<sequence>MDNKLRAYSVQGDEVGCIQFAKSHIEARRNGANELDLDFSEIVSCRLAPALDKYVSVIGGVPWKVLVEEHDWTQECGYCNHRVSREESARVWNEDDQIYCSIECQARREDVDRKRKKEADEADRQKLSAIAAAKAKFTGAYDFSAYILVNKNINVTFRFPNCKWCAHWFPHDDSVTVSPDDLKTWEDYAASLKAKQHD</sequence>
<reference evidence="1" key="1">
    <citation type="submission" date="2018-11" db="EMBL/GenBank/DDBJ databases">
        <title>FDA dAtabase for Regulatory Grade micrObial Sequences (FDA-ARGOS): Supporting development and validation of Infectious Disease Dx tests.</title>
        <authorList>
            <person name="Bliska J."/>
            <person name="Cleland M.-M."/>
            <person name="Tallon L."/>
            <person name="Sadzewicz L."/>
            <person name="Zhao X."/>
            <person name="Vavikolanu K."/>
            <person name="Mehta A."/>
            <person name="Aluvathingal J."/>
            <person name="Nadendla S."/>
            <person name="Yan Y."/>
            <person name="Sichtig H."/>
        </authorList>
    </citation>
    <scope>NUCLEOTIDE SEQUENCE [LARGE SCALE GENOMIC DNA]</scope>
    <source>
        <strain evidence="1">FDAARGOS_581</strain>
    </source>
</reference>
<name>A0ABM7AM17_YERPU</name>
<accession>A0ABM7AM17</accession>
<dbReference type="EMBL" id="CP033713">
    <property type="protein sequence ID" value="AYW93619.1"/>
    <property type="molecule type" value="Genomic_DNA"/>
</dbReference>